<feature type="region of interest" description="Disordered" evidence="1">
    <location>
        <begin position="1568"/>
        <end position="1613"/>
    </location>
</feature>
<dbReference type="PANTHER" id="PTHR24114">
    <property type="entry name" value="LEUCINE RICH REPEAT FAMILY PROTEIN"/>
    <property type="match status" value="1"/>
</dbReference>
<feature type="compositionally biased region" description="Gly residues" evidence="1">
    <location>
        <begin position="1592"/>
        <end position="1601"/>
    </location>
</feature>
<feature type="compositionally biased region" description="Polar residues" evidence="1">
    <location>
        <begin position="11"/>
        <end position="22"/>
    </location>
</feature>
<evidence type="ECO:0000256" key="1">
    <source>
        <dbReference type="SAM" id="MobiDB-lite"/>
    </source>
</evidence>
<keyword evidence="3" id="KW-1185">Reference proteome</keyword>
<feature type="compositionally biased region" description="Basic and acidic residues" evidence="1">
    <location>
        <begin position="274"/>
        <end position="293"/>
    </location>
</feature>
<proteinExistence type="predicted"/>
<dbReference type="SUPFAM" id="SSF52047">
    <property type="entry name" value="RNI-like"/>
    <property type="match status" value="1"/>
</dbReference>
<dbReference type="Proteomes" id="UP001165060">
    <property type="component" value="Unassembled WGS sequence"/>
</dbReference>
<evidence type="ECO:0000313" key="2">
    <source>
        <dbReference type="EMBL" id="GMI32809.1"/>
    </source>
</evidence>
<gene>
    <name evidence="2" type="ORF">TeGR_g5873</name>
</gene>
<feature type="compositionally biased region" description="Basic and acidic residues" evidence="1">
    <location>
        <begin position="219"/>
        <end position="234"/>
    </location>
</feature>
<feature type="compositionally biased region" description="Basic and acidic residues" evidence="1">
    <location>
        <begin position="546"/>
        <end position="556"/>
    </location>
</feature>
<feature type="compositionally biased region" description="Polar residues" evidence="1">
    <location>
        <begin position="583"/>
        <end position="602"/>
    </location>
</feature>
<dbReference type="SMART" id="SM00368">
    <property type="entry name" value="LRR_RI"/>
    <property type="match status" value="6"/>
</dbReference>
<dbReference type="InterPro" id="IPR001611">
    <property type="entry name" value="Leu-rich_rpt"/>
</dbReference>
<feature type="region of interest" description="Disordered" evidence="1">
    <location>
        <begin position="94"/>
        <end position="113"/>
    </location>
</feature>
<name>A0ABQ6MUL2_9STRA</name>
<accession>A0ABQ6MUL2</accession>
<comment type="caution">
    <text evidence="2">The sequence shown here is derived from an EMBL/GenBank/DDBJ whole genome shotgun (WGS) entry which is preliminary data.</text>
</comment>
<dbReference type="Pfam" id="PF13516">
    <property type="entry name" value="LRR_6"/>
    <property type="match status" value="1"/>
</dbReference>
<protein>
    <submittedName>
        <fullName evidence="2">Uncharacterized protein</fullName>
    </submittedName>
</protein>
<feature type="region of interest" description="Disordered" evidence="1">
    <location>
        <begin position="579"/>
        <end position="602"/>
    </location>
</feature>
<sequence>SGGSHGGPMPSASQGFASQGSMRNLAARPTMARSASKSNFRSSHRSAMHAPNFNLPKNHGRRQSNAGLQQLDHHQKKVVACKVDVYPDKAGVRGKLDKRQAAGKDADPHEETKEMVRHWSVEIKMAERKAREEAEKSEIEDMALTAGGRTSGALEQKKREFEECVKEREEEERQEAERERKEKEDMDLRPSTAPKDLKKLLNNLSAGETFLRSKMKTVVQDRQRSRREEAESREKAKKQALKHGREFINPEEHVAEPAAPRQGLGADSPGSPKRARESEPTLKKSAHFNDRGKRLPAPAAKVVNKPRTTVVTRNFVHGSAAAYQRERVHENSVDAYASVMKRGSKLRRAVRQVEGLNAKAHDAKAVIDRVEKWIPTELRDAKVAILQFAVNKQLKDQAANIFMLEDYKNTTHLDPHPNSSMKHMHELNEGEERLFDEGQGSAKNSPVITGRGILKSEDFVGMGTAGHMGEMDEGSGGLLRASDDFEFLGERARQMFFDRFQRIAGNEANFLRPAPSTLSPQSRKQLQQQEEEEEELELPPVGQNNSEEKEKERVEQGLKEGEMLFERYKLLHGIVDDDLRPQTAPSRASPTPTSTNVPMTTNKLTNPLDNFLQTCINEKITPEPTIVKKSYVREKLKVKLPQKENRSKDQQDVDKQIYEMRQRFMNKHHTDTLMCSDYGMGDKRALALADALQSMKFILTLDLQKNRLTERSLPTLLEQLKHHTNITDLNLSNNTINNTTHAVRDDKGNVVGKTKSITEVMVAYLKTSDSIRVLKLDDCKITDEVAMELVPGFIRKNALHEDVNGVEELSLAKNKIKNKIEKERVTDEYLGKLLGNVDCTLTKLDLGHNLIQGEGAKKFGVGLADNLSLNTLILDVNRFGDDGTMAVASALGRNRKLKRLSMEFNNVMTEGSFVLASNLRANTTLGSMSLIGNPLGEQGGRCLMRAILEDNGIKCMLSLTGCTFSPHGGSLAYDHSNPAGHYDLELDNPFQKSILIELHRMAVKREHANFQGIKHYAEKSKSGSWGKAHGLEFDTSGGKGADSLPDSGRVTFNFKYHKSLPKEEDCLTKKGLAVWCAIIQGARTEGDRKNWLRLVMKDFYVTTEQIDKLIDDLDSNAGDHMKVDKKVVLLSSWSRILDSKNKFSFMSSQLGNDDGNKADLAKILGFTRFKLNFLNPTGHWHLELSNPAHREVWEILSVLESLERKNAKHAGRGDTSQKGNWTNFRNEKYQNEPYVIQPDQHDQLTTGTLEFDYVSTTRPAKNQAMVSDGKIDETAVEFHDWLKELGISDSNVDNPGGVYFQLFLTHAVCNYYFSVAQVCHLLSYVASGKDQADAGVAMFARTVDIENFEHVLRHTDVPAQWRQNMIDRLGWLNVGNPMKVEHKYELSLKHLDNRIMIKALKDIGGNEKGVHLVDDKKTDVTMIAIMGNPSLLNTPSDKVVRVEYMETKNGDSLERPDFKIRRSHLDKFLIGSCKRPEVFKVAEQYAELEKWYEDLKRAHNHDPKRPRPEAKMGGSIQRQYDHYMKEKAKAKLNILKGANKFQAGMAAVGLLNSLGVSAEQGDLVSPLGETREIGDGEGGGSGTNSPAADGRGLFGLGGGGRSASRNNSVDHGGDHHGFVHKRGRAVIGGEALLHASRKNTAVGVEDAANNLDQFL</sequence>
<evidence type="ECO:0000313" key="3">
    <source>
        <dbReference type="Proteomes" id="UP001165060"/>
    </source>
</evidence>
<feature type="region of interest" description="Disordered" evidence="1">
    <location>
        <begin position="131"/>
        <end position="199"/>
    </location>
</feature>
<dbReference type="InterPro" id="IPR052394">
    <property type="entry name" value="LRR-containing"/>
</dbReference>
<dbReference type="EMBL" id="BRYB01003216">
    <property type="protein sequence ID" value="GMI32809.1"/>
    <property type="molecule type" value="Genomic_DNA"/>
</dbReference>
<feature type="region of interest" description="Disordered" evidence="1">
    <location>
        <begin position="511"/>
        <end position="556"/>
    </location>
</feature>
<feature type="compositionally biased region" description="Basic and acidic residues" evidence="1">
    <location>
        <begin position="243"/>
        <end position="255"/>
    </location>
</feature>
<dbReference type="InterPro" id="IPR032675">
    <property type="entry name" value="LRR_dom_sf"/>
</dbReference>
<feature type="compositionally biased region" description="Basic and acidic residues" evidence="1">
    <location>
        <begin position="155"/>
        <end position="168"/>
    </location>
</feature>
<reference evidence="2 3" key="1">
    <citation type="journal article" date="2023" name="Commun. Biol.">
        <title>Genome analysis of Parmales, the sister group of diatoms, reveals the evolutionary specialization of diatoms from phago-mixotrophs to photoautotrophs.</title>
        <authorList>
            <person name="Ban H."/>
            <person name="Sato S."/>
            <person name="Yoshikawa S."/>
            <person name="Yamada K."/>
            <person name="Nakamura Y."/>
            <person name="Ichinomiya M."/>
            <person name="Sato N."/>
            <person name="Blanc-Mathieu R."/>
            <person name="Endo H."/>
            <person name="Kuwata A."/>
            <person name="Ogata H."/>
        </authorList>
    </citation>
    <scope>NUCLEOTIDE SEQUENCE [LARGE SCALE GENOMIC DNA]</scope>
</reference>
<dbReference type="Gene3D" id="3.80.10.10">
    <property type="entry name" value="Ribonuclease Inhibitor"/>
    <property type="match status" value="2"/>
</dbReference>
<feature type="compositionally biased region" description="Basic and acidic residues" evidence="1">
    <location>
        <begin position="175"/>
        <end position="188"/>
    </location>
</feature>
<feature type="region of interest" description="Disordered" evidence="1">
    <location>
        <begin position="1"/>
        <end position="73"/>
    </location>
</feature>
<organism evidence="2 3">
    <name type="scientific">Tetraparma gracilis</name>
    <dbReference type="NCBI Taxonomy" id="2962635"/>
    <lineage>
        <taxon>Eukaryota</taxon>
        <taxon>Sar</taxon>
        <taxon>Stramenopiles</taxon>
        <taxon>Ochrophyta</taxon>
        <taxon>Bolidophyceae</taxon>
        <taxon>Parmales</taxon>
        <taxon>Triparmaceae</taxon>
        <taxon>Tetraparma</taxon>
    </lineage>
</organism>
<feature type="region of interest" description="Disordered" evidence="1">
    <location>
        <begin position="215"/>
        <end position="293"/>
    </location>
</feature>
<feature type="non-terminal residue" evidence="2">
    <location>
        <position position="1"/>
    </location>
</feature>
<dbReference type="PANTHER" id="PTHR24114:SF2">
    <property type="entry name" value="F-BOX DOMAIN-CONTAINING PROTEIN-RELATED"/>
    <property type="match status" value="1"/>
</dbReference>